<keyword evidence="1" id="KW-0456">Lyase</keyword>
<dbReference type="Gene3D" id="3.20.20.60">
    <property type="entry name" value="Phosphoenolpyruvate-binding domains"/>
    <property type="match status" value="1"/>
</dbReference>
<keyword evidence="2" id="KW-1185">Reference proteome</keyword>
<organism evidence="1 2">
    <name type="scientific">Sphingoaurantiacus capsulatus</name>
    <dbReference type="NCBI Taxonomy" id="1771310"/>
    <lineage>
        <taxon>Bacteria</taxon>
        <taxon>Pseudomonadati</taxon>
        <taxon>Pseudomonadota</taxon>
        <taxon>Alphaproteobacteria</taxon>
        <taxon>Sphingomonadales</taxon>
        <taxon>Sphingosinicellaceae</taxon>
        <taxon>Sphingoaurantiacus</taxon>
    </lineage>
</organism>
<dbReference type="PANTHER" id="PTHR42905:SF16">
    <property type="entry name" value="CARBOXYPHOSPHONOENOLPYRUVATE PHOSPHONOMUTASE-LIKE PROTEIN (AFU_ORTHOLOGUE AFUA_5G07230)"/>
    <property type="match status" value="1"/>
</dbReference>
<gene>
    <name evidence="1" type="ORF">ACFOMD_00765</name>
</gene>
<proteinExistence type="predicted"/>
<dbReference type="PANTHER" id="PTHR42905">
    <property type="entry name" value="PHOSPHOENOLPYRUVATE CARBOXYLASE"/>
    <property type="match status" value="1"/>
</dbReference>
<reference evidence="2" key="1">
    <citation type="journal article" date="2019" name="Int. J. Syst. Evol. Microbiol.">
        <title>The Global Catalogue of Microorganisms (GCM) 10K type strain sequencing project: providing services to taxonomists for standard genome sequencing and annotation.</title>
        <authorList>
            <consortium name="The Broad Institute Genomics Platform"/>
            <consortium name="The Broad Institute Genome Sequencing Center for Infectious Disease"/>
            <person name="Wu L."/>
            <person name="Ma J."/>
        </authorList>
    </citation>
    <scope>NUCLEOTIDE SEQUENCE [LARGE SCALE GENOMIC DNA]</scope>
    <source>
        <strain evidence="2">KCTC 42644</strain>
    </source>
</reference>
<evidence type="ECO:0000313" key="2">
    <source>
        <dbReference type="Proteomes" id="UP001595615"/>
    </source>
</evidence>
<dbReference type="RefSeq" id="WP_380855308.1">
    <property type="nucleotide sequence ID" value="NZ_JBHRXV010000001.1"/>
</dbReference>
<evidence type="ECO:0000313" key="1">
    <source>
        <dbReference type="EMBL" id="MFC3711080.1"/>
    </source>
</evidence>
<dbReference type="GO" id="GO:0016829">
    <property type="term" value="F:lyase activity"/>
    <property type="evidence" value="ECO:0007669"/>
    <property type="project" value="UniProtKB-KW"/>
</dbReference>
<comment type="caution">
    <text evidence="1">The sequence shown here is derived from an EMBL/GenBank/DDBJ whole genome shotgun (WGS) entry which is preliminary data.</text>
</comment>
<name>A0ABV7X6M6_9SPHN</name>
<sequence length="240" mass="24551">MTAATFRALHVPGTPIILYNAWDAGSAQAIAKAGAKAIATGSWSVAAAHGEGDGESLPLELAIANLRRIVAAVALPVTIDLERGYDDVAGTVAAAAEAGAVGCNLEDSLGDKTLRSVEAQVERLRAARQAAGTDFFINARTDVFFGDAPHNAALVETALDRAQAYAAAGANGLFVPGLADPALIADLTARSPLPVNLMMTPASPAPADLAKLGVARLSHGPFPYLKAMQQLEADARAAFA</sequence>
<dbReference type="InterPro" id="IPR015813">
    <property type="entry name" value="Pyrv/PenolPyrv_kinase-like_dom"/>
</dbReference>
<dbReference type="InterPro" id="IPR039556">
    <property type="entry name" value="ICL/PEPM"/>
</dbReference>
<dbReference type="EMBL" id="JBHRXV010000001">
    <property type="protein sequence ID" value="MFC3711080.1"/>
    <property type="molecule type" value="Genomic_DNA"/>
</dbReference>
<dbReference type="InterPro" id="IPR040442">
    <property type="entry name" value="Pyrv_kinase-like_dom_sf"/>
</dbReference>
<protein>
    <submittedName>
        <fullName evidence="1">Isocitrate lyase/phosphoenolpyruvate mutase family protein</fullName>
    </submittedName>
</protein>
<dbReference type="CDD" id="cd00377">
    <property type="entry name" value="ICL_PEPM"/>
    <property type="match status" value="1"/>
</dbReference>
<dbReference type="SUPFAM" id="SSF51621">
    <property type="entry name" value="Phosphoenolpyruvate/pyruvate domain"/>
    <property type="match status" value="1"/>
</dbReference>
<dbReference type="Pfam" id="PF13714">
    <property type="entry name" value="PEP_mutase"/>
    <property type="match status" value="1"/>
</dbReference>
<dbReference type="Proteomes" id="UP001595615">
    <property type="component" value="Unassembled WGS sequence"/>
</dbReference>
<accession>A0ABV7X6M6</accession>